<evidence type="ECO:0000313" key="10">
    <source>
        <dbReference type="EMBL" id="WDE96656.1"/>
    </source>
</evidence>
<evidence type="ECO:0000256" key="2">
    <source>
        <dbReference type="ARBA" id="ARBA00007634"/>
    </source>
</evidence>
<evidence type="ECO:0000256" key="3">
    <source>
        <dbReference type="ARBA" id="ARBA00022730"/>
    </source>
</evidence>
<reference evidence="10 11" key="1">
    <citation type="submission" date="2023-02" db="EMBL/GenBank/DDBJ databases">
        <title>Genome sequence of Lentisphaera profundi SAORIC-696.</title>
        <authorList>
            <person name="Kim e."/>
            <person name="Cho J.-C."/>
            <person name="Choi A."/>
            <person name="Kang I."/>
        </authorList>
    </citation>
    <scope>NUCLEOTIDE SEQUENCE [LARGE SCALE GENOMIC DNA]</scope>
    <source>
        <strain evidence="10 11">SAORIC-696</strain>
    </source>
</reference>
<sequence>MAHAPSAKKHIRSDAKKQARNKARKSAIATYDKKFNALLLENKIEEATAALTVCFSALDRAAKKGVMKKPTVDRKKSRLALALNKAAK</sequence>
<evidence type="ECO:0000256" key="4">
    <source>
        <dbReference type="ARBA" id="ARBA00022884"/>
    </source>
</evidence>
<dbReference type="PANTHER" id="PTHR33398:SF1">
    <property type="entry name" value="SMALL RIBOSOMAL SUBUNIT PROTEIN BS20C"/>
    <property type="match status" value="1"/>
</dbReference>
<organism evidence="10 11">
    <name type="scientific">Lentisphaera profundi</name>
    <dbReference type="NCBI Taxonomy" id="1658616"/>
    <lineage>
        <taxon>Bacteria</taxon>
        <taxon>Pseudomonadati</taxon>
        <taxon>Lentisphaerota</taxon>
        <taxon>Lentisphaeria</taxon>
        <taxon>Lentisphaerales</taxon>
        <taxon>Lentisphaeraceae</taxon>
        <taxon>Lentisphaera</taxon>
    </lineage>
</organism>
<dbReference type="InterPro" id="IPR036510">
    <property type="entry name" value="Ribosomal_bS20_sf"/>
</dbReference>
<evidence type="ECO:0000313" key="11">
    <source>
        <dbReference type="Proteomes" id="UP001214250"/>
    </source>
</evidence>
<feature type="region of interest" description="Disordered" evidence="9">
    <location>
        <begin position="1"/>
        <end position="26"/>
    </location>
</feature>
<keyword evidence="11" id="KW-1185">Reference proteome</keyword>
<dbReference type="Proteomes" id="UP001214250">
    <property type="component" value="Chromosome 1"/>
</dbReference>
<name>A0ABY7VV02_9BACT</name>
<evidence type="ECO:0000256" key="7">
    <source>
        <dbReference type="ARBA" id="ARBA00035136"/>
    </source>
</evidence>
<evidence type="ECO:0000256" key="8">
    <source>
        <dbReference type="HAMAP-Rule" id="MF_00500"/>
    </source>
</evidence>
<dbReference type="Pfam" id="PF01649">
    <property type="entry name" value="Ribosomal_S20p"/>
    <property type="match status" value="1"/>
</dbReference>
<proteinExistence type="inferred from homology"/>
<dbReference type="Gene3D" id="1.20.58.110">
    <property type="entry name" value="Ribosomal protein S20"/>
    <property type="match status" value="1"/>
</dbReference>
<dbReference type="RefSeq" id="WP_274150721.1">
    <property type="nucleotide sequence ID" value="NZ_CP117811.1"/>
</dbReference>
<keyword evidence="5 8" id="KW-0689">Ribosomal protein</keyword>
<evidence type="ECO:0000256" key="1">
    <source>
        <dbReference type="ARBA" id="ARBA00003134"/>
    </source>
</evidence>
<evidence type="ECO:0000256" key="6">
    <source>
        <dbReference type="ARBA" id="ARBA00023274"/>
    </source>
</evidence>
<accession>A0ABY7VV02</accession>
<comment type="function">
    <text evidence="1 8">Binds directly to 16S ribosomal RNA.</text>
</comment>
<protein>
    <recommendedName>
        <fullName evidence="7 8">Small ribosomal subunit protein bS20</fullName>
    </recommendedName>
</protein>
<keyword evidence="6 8" id="KW-0687">Ribonucleoprotein</keyword>
<keyword evidence="4 8" id="KW-0694">RNA-binding</keyword>
<dbReference type="PANTHER" id="PTHR33398">
    <property type="entry name" value="30S RIBOSOMAL PROTEIN S20"/>
    <property type="match status" value="1"/>
</dbReference>
<evidence type="ECO:0000256" key="5">
    <source>
        <dbReference type="ARBA" id="ARBA00022980"/>
    </source>
</evidence>
<dbReference type="GO" id="GO:0005840">
    <property type="term" value="C:ribosome"/>
    <property type="evidence" value="ECO:0007669"/>
    <property type="project" value="UniProtKB-KW"/>
</dbReference>
<dbReference type="SUPFAM" id="SSF46992">
    <property type="entry name" value="Ribosomal protein S20"/>
    <property type="match status" value="1"/>
</dbReference>
<dbReference type="InterPro" id="IPR002583">
    <property type="entry name" value="Ribosomal_bS20"/>
</dbReference>
<dbReference type="NCBIfam" id="TIGR00029">
    <property type="entry name" value="S20"/>
    <property type="match status" value="1"/>
</dbReference>
<gene>
    <name evidence="8 10" type="primary">rpsT</name>
    <name evidence="10" type="ORF">PQO03_01570</name>
</gene>
<keyword evidence="3 8" id="KW-0699">rRNA-binding</keyword>
<comment type="similarity">
    <text evidence="2 8">Belongs to the bacterial ribosomal protein bS20 family.</text>
</comment>
<feature type="compositionally biased region" description="Basic residues" evidence="9">
    <location>
        <begin position="1"/>
        <end position="11"/>
    </location>
</feature>
<evidence type="ECO:0000256" key="9">
    <source>
        <dbReference type="SAM" id="MobiDB-lite"/>
    </source>
</evidence>
<dbReference type="HAMAP" id="MF_00500">
    <property type="entry name" value="Ribosomal_bS20"/>
    <property type="match status" value="1"/>
</dbReference>
<dbReference type="EMBL" id="CP117811">
    <property type="protein sequence ID" value="WDE96656.1"/>
    <property type="molecule type" value="Genomic_DNA"/>
</dbReference>